<reference evidence="4" key="1">
    <citation type="submission" date="2023-07" db="EMBL/GenBank/DDBJ databases">
        <title>Functional and genomic diversity of the sorghum phyllosphere microbiome.</title>
        <authorList>
            <person name="Shade A."/>
        </authorList>
    </citation>
    <scope>NUCLEOTIDE SEQUENCE [LARGE SCALE GENOMIC DNA]</scope>
    <source>
        <strain evidence="4">SORGH_AS_0422</strain>
    </source>
</reference>
<keyword evidence="4" id="KW-1185">Reference proteome</keyword>
<gene>
    <name evidence="3" type="ORF">QE417_001772</name>
</gene>
<dbReference type="PANTHER" id="PTHR36435">
    <property type="entry name" value="SLR1288 PROTEIN"/>
    <property type="match status" value="1"/>
</dbReference>
<feature type="domain" description="CAAX prenyl protease 2/Lysostaphin resistance protein A-like" evidence="2">
    <location>
        <begin position="133"/>
        <end position="236"/>
    </location>
</feature>
<evidence type="ECO:0000313" key="3">
    <source>
        <dbReference type="EMBL" id="MDT3402700.1"/>
    </source>
</evidence>
<protein>
    <submittedName>
        <fullName evidence="3">Membrane protease YdiL (CAAX protease family)</fullName>
    </submittedName>
</protein>
<keyword evidence="3" id="KW-0645">Protease</keyword>
<evidence type="ECO:0000259" key="2">
    <source>
        <dbReference type="Pfam" id="PF02517"/>
    </source>
</evidence>
<dbReference type="PANTHER" id="PTHR36435:SF1">
    <property type="entry name" value="CAAX AMINO TERMINAL PROTEASE FAMILY PROTEIN"/>
    <property type="match status" value="1"/>
</dbReference>
<feature type="transmembrane region" description="Helical" evidence="1">
    <location>
        <begin position="6"/>
        <end position="24"/>
    </location>
</feature>
<feature type="transmembrane region" description="Helical" evidence="1">
    <location>
        <begin position="63"/>
        <end position="80"/>
    </location>
</feature>
<name>A0ABU3GSU7_9SPHI</name>
<keyword evidence="1" id="KW-1133">Transmembrane helix</keyword>
<feature type="transmembrane region" description="Helical" evidence="1">
    <location>
        <begin position="101"/>
        <end position="118"/>
    </location>
</feature>
<accession>A0ABU3GSU7</accession>
<dbReference type="EMBL" id="JAVLVU010000001">
    <property type="protein sequence ID" value="MDT3402700.1"/>
    <property type="molecule type" value="Genomic_DNA"/>
</dbReference>
<feature type="transmembrane region" description="Helical" evidence="1">
    <location>
        <begin position="194"/>
        <end position="216"/>
    </location>
</feature>
<evidence type="ECO:0000256" key="1">
    <source>
        <dbReference type="SAM" id="Phobius"/>
    </source>
</evidence>
<feature type="transmembrane region" description="Helical" evidence="1">
    <location>
        <begin position="169"/>
        <end position="188"/>
    </location>
</feature>
<feature type="transmembrane region" description="Helical" evidence="1">
    <location>
        <begin position="36"/>
        <end position="57"/>
    </location>
</feature>
<keyword evidence="1" id="KW-0812">Transmembrane</keyword>
<dbReference type="GO" id="GO:0006508">
    <property type="term" value="P:proteolysis"/>
    <property type="evidence" value="ECO:0007669"/>
    <property type="project" value="UniProtKB-KW"/>
</dbReference>
<sequence length="239" mass="26843">MNLILPIINTLLHLAILLTIALAIRRKYSWSDYQLFLWFALIHIAESVIVSTVKFDVFPGEQWNWSGKIAVLVAALVCLYNNNKISLPEAGWTFKLKPGSLWPVVGVMVVFLGLRLFLKLSSGASTAFHAETFAFQAILPGLTEELIYRGVLLGFLNKIYKPSITIIKAPIGWGVLITSLLFGLVHGVNLDEHFHLTINSQKLFMTFGLGLILAWLKQRTDSIVPSIIFHNLWNLIVFV</sequence>
<dbReference type="Proteomes" id="UP001258315">
    <property type="component" value="Unassembled WGS sequence"/>
</dbReference>
<keyword evidence="3" id="KW-0378">Hydrolase</keyword>
<dbReference type="RefSeq" id="WP_311949375.1">
    <property type="nucleotide sequence ID" value="NZ_JAVLVU010000001.1"/>
</dbReference>
<dbReference type="Pfam" id="PF02517">
    <property type="entry name" value="Rce1-like"/>
    <property type="match status" value="1"/>
</dbReference>
<comment type="caution">
    <text evidence="3">The sequence shown here is derived from an EMBL/GenBank/DDBJ whole genome shotgun (WGS) entry which is preliminary data.</text>
</comment>
<evidence type="ECO:0000313" key="4">
    <source>
        <dbReference type="Proteomes" id="UP001258315"/>
    </source>
</evidence>
<dbReference type="InterPro" id="IPR052710">
    <property type="entry name" value="CAAX_protease"/>
</dbReference>
<dbReference type="InterPro" id="IPR003675">
    <property type="entry name" value="Rce1/LyrA-like_dom"/>
</dbReference>
<keyword evidence="1" id="KW-0472">Membrane</keyword>
<feature type="transmembrane region" description="Helical" evidence="1">
    <location>
        <begin position="138"/>
        <end position="157"/>
    </location>
</feature>
<organism evidence="3 4">
    <name type="scientific">Mucilaginibacter terrae</name>
    <dbReference type="NCBI Taxonomy" id="1955052"/>
    <lineage>
        <taxon>Bacteria</taxon>
        <taxon>Pseudomonadati</taxon>
        <taxon>Bacteroidota</taxon>
        <taxon>Sphingobacteriia</taxon>
        <taxon>Sphingobacteriales</taxon>
        <taxon>Sphingobacteriaceae</taxon>
        <taxon>Mucilaginibacter</taxon>
    </lineage>
</organism>
<proteinExistence type="predicted"/>
<dbReference type="GO" id="GO:0008233">
    <property type="term" value="F:peptidase activity"/>
    <property type="evidence" value="ECO:0007669"/>
    <property type="project" value="UniProtKB-KW"/>
</dbReference>